<gene>
    <name evidence="1" type="ORF">NC653_018169</name>
</gene>
<proteinExistence type="predicted"/>
<evidence type="ECO:0000313" key="2">
    <source>
        <dbReference type="Proteomes" id="UP001164929"/>
    </source>
</evidence>
<dbReference type="EMBL" id="JAQIZT010000007">
    <property type="protein sequence ID" value="KAJ6989608.1"/>
    <property type="molecule type" value="Genomic_DNA"/>
</dbReference>
<evidence type="ECO:0000313" key="1">
    <source>
        <dbReference type="EMBL" id="KAJ6989608.1"/>
    </source>
</evidence>
<comment type="caution">
    <text evidence="1">The sequence shown here is derived from an EMBL/GenBank/DDBJ whole genome shotgun (WGS) entry which is preliminary data.</text>
</comment>
<name>A0AAD6QFU2_9ROSI</name>
<dbReference type="Proteomes" id="UP001164929">
    <property type="component" value="Chromosome 7"/>
</dbReference>
<protein>
    <submittedName>
        <fullName evidence="1">Uncharacterized protein</fullName>
    </submittedName>
</protein>
<organism evidence="1 2">
    <name type="scientific">Populus alba x Populus x berolinensis</name>
    <dbReference type="NCBI Taxonomy" id="444605"/>
    <lineage>
        <taxon>Eukaryota</taxon>
        <taxon>Viridiplantae</taxon>
        <taxon>Streptophyta</taxon>
        <taxon>Embryophyta</taxon>
        <taxon>Tracheophyta</taxon>
        <taxon>Spermatophyta</taxon>
        <taxon>Magnoliopsida</taxon>
        <taxon>eudicotyledons</taxon>
        <taxon>Gunneridae</taxon>
        <taxon>Pentapetalae</taxon>
        <taxon>rosids</taxon>
        <taxon>fabids</taxon>
        <taxon>Malpighiales</taxon>
        <taxon>Salicaceae</taxon>
        <taxon>Saliceae</taxon>
        <taxon>Populus</taxon>
    </lineage>
</organism>
<keyword evidence="2" id="KW-1185">Reference proteome</keyword>
<sequence length="66" mass="7912">MKLEAASYATFVMALCRRGRVVKAYEQYYADRKRWYFQAFDRISNDWETTICFLPPPPLCHQKTKT</sequence>
<dbReference type="AlphaFoldDB" id="A0AAD6QFU2"/>
<accession>A0AAD6QFU2</accession>
<reference evidence="1" key="1">
    <citation type="journal article" date="2023" name="Mol. Ecol. Resour.">
        <title>Chromosome-level genome assembly of a triploid poplar Populus alba 'Berolinensis'.</title>
        <authorList>
            <person name="Chen S."/>
            <person name="Yu Y."/>
            <person name="Wang X."/>
            <person name="Wang S."/>
            <person name="Zhang T."/>
            <person name="Zhou Y."/>
            <person name="He R."/>
            <person name="Meng N."/>
            <person name="Wang Y."/>
            <person name="Liu W."/>
            <person name="Liu Z."/>
            <person name="Liu J."/>
            <person name="Guo Q."/>
            <person name="Huang H."/>
            <person name="Sederoff R.R."/>
            <person name="Wang G."/>
            <person name="Qu G."/>
            <person name="Chen S."/>
        </authorList>
    </citation>
    <scope>NUCLEOTIDE SEQUENCE</scope>
    <source>
        <strain evidence="1">SC-2020</strain>
    </source>
</reference>